<evidence type="ECO:0000256" key="3">
    <source>
        <dbReference type="ARBA" id="ARBA00016219"/>
    </source>
</evidence>
<dbReference type="PRINTS" id="PR00084">
    <property type="entry name" value="MTLDHDRGNASE"/>
</dbReference>
<dbReference type="GO" id="GO:0019592">
    <property type="term" value="P:mannitol catabolic process"/>
    <property type="evidence" value="ECO:0007669"/>
    <property type="project" value="TreeGrafter"/>
</dbReference>
<dbReference type="Gene3D" id="1.10.1040.10">
    <property type="entry name" value="N-(1-d-carboxylethyl)-l-norvaline Dehydrogenase, domain 2"/>
    <property type="match status" value="1"/>
</dbReference>
<evidence type="ECO:0000256" key="5">
    <source>
        <dbReference type="ARBA" id="ARBA00023027"/>
    </source>
</evidence>
<reference evidence="9 10" key="1">
    <citation type="submission" date="2019-03" db="EMBL/GenBank/DDBJ databases">
        <title>Genomic Encyclopedia of Type Strains, Phase IV (KMG-IV): sequencing the most valuable type-strain genomes for metagenomic binning, comparative biology and taxonomic classification.</title>
        <authorList>
            <person name="Goeker M."/>
        </authorList>
    </citation>
    <scope>NUCLEOTIDE SEQUENCE [LARGE SCALE GENOMIC DNA]</scope>
    <source>
        <strain evidence="9 10">DSM 100055</strain>
    </source>
</reference>
<comment type="catalytic activity">
    <reaction evidence="6">
        <text>D-mannitol 1-phosphate + NAD(+) = beta-D-fructose 6-phosphate + NADH + H(+)</text>
        <dbReference type="Rhea" id="RHEA:19661"/>
        <dbReference type="ChEBI" id="CHEBI:15378"/>
        <dbReference type="ChEBI" id="CHEBI:57540"/>
        <dbReference type="ChEBI" id="CHEBI:57634"/>
        <dbReference type="ChEBI" id="CHEBI:57945"/>
        <dbReference type="ChEBI" id="CHEBI:61381"/>
        <dbReference type="EC" id="1.1.1.17"/>
    </reaction>
</comment>
<dbReference type="InterPro" id="IPR013131">
    <property type="entry name" value="Mannitol_DH_N"/>
</dbReference>
<dbReference type="RefSeq" id="WP_134113931.1">
    <property type="nucleotide sequence ID" value="NZ_SOBG01000013.1"/>
</dbReference>
<organism evidence="9 10">
    <name type="scientific">Hypnocyclicus thermotrophus</name>
    <dbReference type="NCBI Taxonomy" id="1627895"/>
    <lineage>
        <taxon>Bacteria</taxon>
        <taxon>Fusobacteriati</taxon>
        <taxon>Fusobacteriota</taxon>
        <taxon>Fusobacteriia</taxon>
        <taxon>Fusobacteriales</taxon>
        <taxon>Fusobacteriaceae</taxon>
        <taxon>Hypnocyclicus</taxon>
    </lineage>
</organism>
<accession>A0AA46DXD3</accession>
<dbReference type="PANTHER" id="PTHR30524:SF0">
    <property type="entry name" value="ALTRONATE OXIDOREDUCTASE-RELATED"/>
    <property type="match status" value="1"/>
</dbReference>
<dbReference type="SUPFAM" id="SSF48179">
    <property type="entry name" value="6-phosphogluconate dehydrogenase C-terminal domain-like"/>
    <property type="match status" value="1"/>
</dbReference>
<evidence type="ECO:0000256" key="6">
    <source>
        <dbReference type="HAMAP-Rule" id="MF_00196"/>
    </source>
</evidence>
<dbReference type="PANTHER" id="PTHR30524">
    <property type="entry name" value="MANNITOL-1-PHOSPHATE 5-DEHYDROGENASE"/>
    <property type="match status" value="1"/>
</dbReference>
<dbReference type="NCBIfam" id="NF002652">
    <property type="entry name" value="PRK02318.2-5"/>
    <property type="match status" value="1"/>
</dbReference>
<dbReference type="EMBL" id="SOBG01000013">
    <property type="protein sequence ID" value="TDT66993.1"/>
    <property type="molecule type" value="Genomic_DNA"/>
</dbReference>
<name>A0AA46DXD3_9FUSO</name>
<dbReference type="PROSITE" id="PS00974">
    <property type="entry name" value="MANNITOL_DHGENASE"/>
    <property type="match status" value="1"/>
</dbReference>
<comment type="caution">
    <text evidence="9">The sequence shown here is derived from an EMBL/GenBank/DDBJ whole genome shotgun (WGS) entry which is preliminary data.</text>
</comment>
<dbReference type="Proteomes" id="UP000294678">
    <property type="component" value="Unassembled WGS sequence"/>
</dbReference>
<sequence length="380" mass="43151">MKIAIQFGAGNIGRGFIGKLLSQSGYKVYFTDINESIINEMKNKNQYIVEIVGEKKEENIVKNIDGVLSNDKSLIDIIAEAEIITTAVGPTVLSIIAKTLAEGIEKRKALGNTSFLNIIACENMIKASTFLKEEIEKYISNDTAEFIEKYIGFPNSAVDRIVPPMEDSTDLLRVRVEEFKEWIVDKTLFKGTIPEIEGMQLTNNLMAFVERKLFTLNTGHAITAYIGVLKGYKTIKESIENEEIQNIVKNAMKESGEVLIKRYGFEREKHYKYIDKILNRFKNPYLKDEVKRVGRQPLRKLSFNDRLIKPLRGTLEYGTSNENLIYGIAAALKYENAEDEQAKELQEKIAANNIKDVIKEITSLEEEIIVEKIAAKYLSL</sequence>
<dbReference type="Pfam" id="PF08125">
    <property type="entry name" value="Mannitol_dh_C"/>
    <property type="match status" value="1"/>
</dbReference>
<dbReference type="NCBIfam" id="NF002646">
    <property type="entry name" value="PRK02318.1-2"/>
    <property type="match status" value="1"/>
</dbReference>
<evidence type="ECO:0000256" key="4">
    <source>
        <dbReference type="ARBA" id="ARBA00023002"/>
    </source>
</evidence>
<dbReference type="NCBIfam" id="NF002650">
    <property type="entry name" value="PRK02318.2-2"/>
    <property type="match status" value="1"/>
</dbReference>
<dbReference type="SUPFAM" id="SSF51735">
    <property type="entry name" value="NAD(P)-binding Rossmann-fold domains"/>
    <property type="match status" value="1"/>
</dbReference>
<dbReference type="Gene3D" id="3.40.50.720">
    <property type="entry name" value="NAD(P)-binding Rossmann-like Domain"/>
    <property type="match status" value="1"/>
</dbReference>
<dbReference type="FunFam" id="1.10.1040.10:FF:000009">
    <property type="entry name" value="Mannitol-1-phosphate 5-dehydrogenase"/>
    <property type="match status" value="1"/>
</dbReference>
<dbReference type="EC" id="1.1.1.17" evidence="2 6"/>
<evidence type="ECO:0000313" key="9">
    <source>
        <dbReference type="EMBL" id="TDT66993.1"/>
    </source>
</evidence>
<dbReference type="InterPro" id="IPR013328">
    <property type="entry name" value="6PGD_dom2"/>
</dbReference>
<evidence type="ECO:0000259" key="7">
    <source>
        <dbReference type="Pfam" id="PF01232"/>
    </source>
</evidence>
<keyword evidence="4 6" id="KW-0560">Oxidoreductase</keyword>
<dbReference type="GO" id="GO:0008926">
    <property type="term" value="F:mannitol-1-phosphate 5-dehydrogenase activity"/>
    <property type="evidence" value="ECO:0007669"/>
    <property type="project" value="UniProtKB-UniRule"/>
</dbReference>
<keyword evidence="5 6" id="KW-0520">NAD</keyword>
<dbReference type="InterPro" id="IPR036291">
    <property type="entry name" value="NAD(P)-bd_dom_sf"/>
</dbReference>
<dbReference type="GO" id="GO:0005829">
    <property type="term" value="C:cytosol"/>
    <property type="evidence" value="ECO:0007669"/>
    <property type="project" value="TreeGrafter"/>
</dbReference>
<keyword evidence="10" id="KW-1185">Reference proteome</keyword>
<dbReference type="InterPro" id="IPR000669">
    <property type="entry name" value="Mannitol_DH"/>
</dbReference>
<dbReference type="HAMAP" id="MF_00196">
    <property type="entry name" value="Mannitol_dehydrog"/>
    <property type="match status" value="1"/>
</dbReference>
<protein>
    <recommendedName>
        <fullName evidence="3 6">Mannitol-1-phosphate 5-dehydrogenase</fullName>
        <ecNumber evidence="2 6">1.1.1.17</ecNumber>
    </recommendedName>
</protein>
<dbReference type="InterPro" id="IPR008927">
    <property type="entry name" value="6-PGluconate_DH-like_C_sf"/>
</dbReference>
<evidence type="ECO:0000256" key="1">
    <source>
        <dbReference type="ARBA" id="ARBA00006541"/>
    </source>
</evidence>
<dbReference type="Pfam" id="PF01232">
    <property type="entry name" value="Mannitol_dh"/>
    <property type="match status" value="1"/>
</dbReference>
<evidence type="ECO:0000313" key="10">
    <source>
        <dbReference type="Proteomes" id="UP000294678"/>
    </source>
</evidence>
<feature type="domain" description="Mannitol dehydrogenase N-terminal" evidence="7">
    <location>
        <begin position="3"/>
        <end position="198"/>
    </location>
</feature>
<proteinExistence type="inferred from homology"/>
<dbReference type="InterPro" id="IPR023028">
    <property type="entry name" value="Mannitol_1_phos_5_DH"/>
</dbReference>
<feature type="domain" description="Mannitol dehydrogenase C-terminal" evidence="8">
    <location>
        <begin position="204"/>
        <end position="378"/>
    </location>
</feature>
<dbReference type="NCBIfam" id="NF002647">
    <property type="entry name" value="PRK02318.1-3"/>
    <property type="match status" value="1"/>
</dbReference>
<dbReference type="InterPro" id="IPR023027">
    <property type="entry name" value="Mannitol_DH_CS"/>
</dbReference>
<dbReference type="InterPro" id="IPR013118">
    <property type="entry name" value="Mannitol_DH_C"/>
</dbReference>
<feature type="binding site" evidence="6">
    <location>
        <begin position="4"/>
        <end position="15"/>
    </location>
    <ligand>
        <name>NAD(+)</name>
        <dbReference type="ChEBI" id="CHEBI:57540"/>
    </ligand>
</feature>
<dbReference type="AlphaFoldDB" id="A0AA46DXD3"/>
<evidence type="ECO:0000259" key="8">
    <source>
        <dbReference type="Pfam" id="PF08125"/>
    </source>
</evidence>
<comment type="similarity">
    <text evidence="1 6">Belongs to the mannitol dehydrogenase family.</text>
</comment>
<gene>
    <name evidence="6" type="primary">mtlD</name>
    <name evidence="9" type="ORF">EV215_2087</name>
</gene>
<evidence type="ECO:0000256" key="2">
    <source>
        <dbReference type="ARBA" id="ARBA00012939"/>
    </source>
</evidence>